<feature type="compositionally biased region" description="Basic and acidic residues" evidence="1">
    <location>
        <begin position="185"/>
        <end position="205"/>
    </location>
</feature>
<proteinExistence type="predicted"/>
<evidence type="ECO:0000256" key="1">
    <source>
        <dbReference type="SAM" id="MobiDB-lite"/>
    </source>
</evidence>
<dbReference type="EMBL" id="CAJVPZ010002699">
    <property type="protein sequence ID" value="CAG8517856.1"/>
    <property type="molecule type" value="Genomic_DNA"/>
</dbReference>
<keyword evidence="4" id="KW-1185">Reference proteome</keyword>
<accession>A0A9N9A3J9</accession>
<evidence type="ECO:0000259" key="2">
    <source>
        <dbReference type="Pfam" id="PF16178"/>
    </source>
</evidence>
<comment type="caution">
    <text evidence="3">The sequence shown here is derived from an EMBL/GenBank/DDBJ whole genome shotgun (WGS) entry which is preliminary data.</text>
</comment>
<dbReference type="GO" id="GO:0046983">
    <property type="term" value="F:protein dimerization activity"/>
    <property type="evidence" value="ECO:0007669"/>
    <property type="project" value="InterPro"/>
</dbReference>
<dbReference type="Proteomes" id="UP000789396">
    <property type="component" value="Unassembled WGS sequence"/>
</dbReference>
<dbReference type="Pfam" id="PF16178">
    <property type="entry name" value="Anoct_dimer"/>
    <property type="match status" value="1"/>
</dbReference>
<sequence length="205" mass="23987">KLNTETLQSIVDEIASKINVDSSKQKVDAIAKILFADSHPDFILKYHVKDDDKKERRNFFIEFLLKAGLVIERETYDNKNEYLKIFAPFSLLCERAQANSTIQYNWDVMEYEQETDKNPQSEEVEHSQWVKDGVLVDPPQIEDSEYVKIALKKAILKEKYRVIQTNLEIKKDILEKEESESVSPHQKEVSEEVNPHKKQESEETL</sequence>
<dbReference type="InterPro" id="IPR032394">
    <property type="entry name" value="Anoct_dimer"/>
</dbReference>
<feature type="non-terminal residue" evidence="3">
    <location>
        <position position="205"/>
    </location>
</feature>
<evidence type="ECO:0000313" key="3">
    <source>
        <dbReference type="EMBL" id="CAG8517856.1"/>
    </source>
</evidence>
<feature type="domain" description="Anoctamin dimerisation" evidence="2">
    <location>
        <begin position="41"/>
        <end position="143"/>
    </location>
</feature>
<organism evidence="3 4">
    <name type="scientific">Racocetra fulgida</name>
    <dbReference type="NCBI Taxonomy" id="60492"/>
    <lineage>
        <taxon>Eukaryota</taxon>
        <taxon>Fungi</taxon>
        <taxon>Fungi incertae sedis</taxon>
        <taxon>Mucoromycota</taxon>
        <taxon>Glomeromycotina</taxon>
        <taxon>Glomeromycetes</taxon>
        <taxon>Diversisporales</taxon>
        <taxon>Gigasporaceae</taxon>
        <taxon>Racocetra</taxon>
    </lineage>
</organism>
<gene>
    <name evidence="3" type="ORF">RFULGI_LOCUS3208</name>
</gene>
<dbReference type="AlphaFoldDB" id="A0A9N9A3J9"/>
<feature type="region of interest" description="Disordered" evidence="1">
    <location>
        <begin position="174"/>
        <end position="205"/>
    </location>
</feature>
<dbReference type="OrthoDB" id="296386at2759"/>
<name>A0A9N9A3J9_9GLOM</name>
<protein>
    <submittedName>
        <fullName evidence="3">10364_t:CDS:1</fullName>
    </submittedName>
</protein>
<evidence type="ECO:0000313" key="4">
    <source>
        <dbReference type="Proteomes" id="UP000789396"/>
    </source>
</evidence>
<reference evidence="3" key="1">
    <citation type="submission" date="2021-06" db="EMBL/GenBank/DDBJ databases">
        <authorList>
            <person name="Kallberg Y."/>
            <person name="Tangrot J."/>
            <person name="Rosling A."/>
        </authorList>
    </citation>
    <scope>NUCLEOTIDE SEQUENCE</scope>
    <source>
        <strain evidence="3">IN212</strain>
    </source>
</reference>